<name>A0ABU8L7U0_9MICO</name>
<gene>
    <name evidence="1" type="ORF">WDU99_03625</name>
</gene>
<comment type="caution">
    <text evidence="1">The sequence shown here is derived from an EMBL/GenBank/DDBJ whole genome shotgun (WGS) entry which is preliminary data.</text>
</comment>
<keyword evidence="2" id="KW-1185">Reference proteome</keyword>
<evidence type="ECO:0000313" key="1">
    <source>
        <dbReference type="EMBL" id="MEJ1087403.1"/>
    </source>
</evidence>
<dbReference type="Proteomes" id="UP001371224">
    <property type="component" value="Unassembled WGS sequence"/>
</dbReference>
<proteinExistence type="predicted"/>
<dbReference type="EMBL" id="JBBDGM010000002">
    <property type="protein sequence ID" value="MEJ1087403.1"/>
    <property type="molecule type" value="Genomic_DNA"/>
</dbReference>
<dbReference type="RefSeq" id="WP_337331070.1">
    <property type="nucleotide sequence ID" value="NZ_JBBDGM010000002.1"/>
</dbReference>
<accession>A0ABU8L7U0</accession>
<evidence type="ECO:0000313" key="2">
    <source>
        <dbReference type="Proteomes" id="UP001371224"/>
    </source>
</evidence>
<sequence>MNILLFSQTGAFTAALESLQIDLVCDQATLVTATATDVDAAMPTTITLGAKALPARGRMSVALDRSVIGRNVKRLTPLDGGRRFTRAARRNADLRRAASNADLIVALERDTVLAAWTALHKWSRPGTRGVYGLAPARALLTSRRSRSDTD</sequence>
<organism evidence="1 2">
    <name type="scientific">Microbacterium bandirmense</name>
    <dbReference type="NCBI Taxonomy" id="3122050"/>
    <lineage>
        <taxon>Bacteria</taxon>
        <taxon>Bacillati</taxon>
        <taxon>Actinomycetota</taxon>
        <taxon>Actinomycetes</taxon>
        <taxon>Micrococcales</taxon>
        <taxon>Microbacteriaceae</taxon>
        <taxon>Microbacterium</taxon>
    </lineage>
</organism>
<reference evidence="1 2" key="1">
    <citation type="submission" date="2024-02" db="EMBL/GenBank/DDBJ databases">
        <authorList>
            <person name="Saticioglu I.B."/>
        </authorList>
    </citation>
    <scope>NUCLEOTIDE SEQUENCE [LARGE SCALE GENOMIC DNA]</scope>
    <source>
        <strain evidence="1 2">Mu-80</strain>
    </source>
</reference>
<protein>
    <submittedName>
        <fullName evidence="1">Uncharacterized protein</fullName>
    </submittedName>
</protein>